<organism evidence="1">
    <name type="scientific">Tripneustes gratilla</name>
    <name type="common">Hawaian sea urchin</name>
    <name type="synonym">Echinus gratilla</name>
    <dbReference type="NCBI Taxonomy" id="7673"/>
    <lineage>
        <taxon>Eukaryota</taxon>
        <taxon>Metazoa</taxon>
        <taxon>Echinodermata</taxon>
        <taxon>Eleutherozoa</taxon>
        <taxon>Echinozoa</taxon>
        <taxon>Echinoidea</taxon>
        <taxon>Euechinoidea</taxon>
        <taxon>Echinacea</taxon>
        <taxon>Temnopleuroida</taxon>
        <taxon>Toxopneustidae</taxon>
        <taxon>Tripneustes</taxon>
    </lineage>
</organism>
<proteinExistence type="evidence at protein level"/>
<sequence>GFDLDGGGVG</sequence>
<keyword id="KW-0903">Direct protein sequencing</keyword>
<name>Q7M3T5_TRIGR</name>
<protein>
    <submittedName>
        <fullName evidence="1">Sperm-activating peptide TG-3</fullName>
    </submittedName>
</protein>
<reference evidence="1" key="1">
    <citation type="journal article" date="1991" name="Biochemistry">
        <title>Identification of a novel amino acid, o-bromo-L-phenylalanine, in egg-associated peptides that activate spermatozoa.</title>
        <authorList>
            <person name="Yoshino K."/>
            <person name="Takao T."/>
            <person name="Suhara M."/>
            <person name="Kitai T."/>
            <person name="Hori H."/>
            <person name="Nomura K."/>
            <person name="Yamaguchi M."/>
            <person name="Shimonishi Y."/>
            <person name="Suzuki N."/>
        </authorList>
    </citation>
    <scope>PROTEIN SEQUENCE</scope>
</reference>
<dbReference type="PIR" id="C39572">
    <property type="entry name" value="C39572"/>
</dbReference>
<accession>Q7M3T5</accession>
<evidence type="ECO:0000313" key="1">
    <source>
        <dbReference type="PIR" id="C39572"/>
    </source>
</evidence>